<dbReference type="PANTHER" id="PTHR22093:SF0">
    <property type="entry name" value="LEUKOCYTE RECEPTOR CLUSTER MEMBER 1"/>
    <property type="match status" value="1"/>
</dbReference>
<feature type="compositionally biased region" description="Basic and acidic residues" evidence="1">
    <location>
        <begin position="270"/>
        <end position="299"/>
    </location>
</feature>
<dbReference type="STRING" id="404692.A0A0J6YKK1"/>
<sequence length="370" mass="43808">MVISHHRGLKPPTSQLWDVKLRAGRRDVLEPGGRFETMPLHLLGKKSWNVYNRENIARVRRDEALAKDREEENERREQEVVAERRIDFLRNQRPTSPLSQQDFSRDIAATKAPTEVRHRKRRRLAGEDDTDRDIRLAREDVLLRAGSSREITSRKPMSNAPLVDSSGHISLFPRKADERPGKNDEAEAEAAKAKREYEDQYTMRFSNAAGYKQGMEAPWYSTSQLDLATRTQDIPAKDVWGNEDPGRREREKMRIDANDPLAAMKMGVRQLRDVEKERKEWEEERKKELKALKRADKESRRRRRRRSRSYDSLEDFKLDEDPVDEQKHKRKRRPHRSHRETDRPNPGHDSDHRNDRRSSHHEKDKSRVRR</sequence>
<dbReference type="AlphaFoldDB" id="A0A0J6YKK1"/>
<dbReference type="Proteomes" id="UP000054565">
    <property type="component" value="Unassembled WGS sequence"/>
</dbReference>
<dbReference type="EMBL" id="DS028097">
    <property type="protein sequence ID" value="KMP07629.1"/>
    <property type="molecule type" value="Genomic_DNA"/>
</dbReference>
<protein>
    <recommendedName>
        <fullName evidence="2">CBF1-interacting co-repressor CIR N-terminal domain-containing protein</fullName>
    </recommendedName>
</protein>
<evidence type="ECO:0000313" key="3">
    <source>
        <dbReference type="EMBL" id="KMP07629.1"/>
    </source>
</evidence>
<dbReference type="InterPro" id="IPR039875">
    <property type="entry name" value="LENG1-like"/>
</dbReference>
<dbReference type="PANTHER" id="PTHR22093">
    <property type="entry name" value="LEUKOCYTE RECEPTOR CLUSTER LRC MEMBER 1"/>
    <property type="match status" value="1"/>
</dbReference>
<organism evidence="3 4">
    <name type="scientific">Coccidioides immitis RMSCC 2394</name>
    <dbReference type="NCBI Taxonomy" id="404692"/>
    <lineage>
        <taxon>Eukaryota</taxon>
        <taxon>Fungi</taxon>
        <taxon>Dikarya</taxon>
        <taxon>Ascomycota</taxon>
        <taxon>Pezizomycotina</taxon>
        <taxon>Eurotiomycetes</taxon>
        <taxon>Eurotiomycetidae</taxon>
        <taxon>Onygenales</taxon>
        <taxon>Onygenaceae</taxon>
        <taxon>Coccidioides</taxon>
    </lineage>
</organism>
<accession>A0A0J6YKK1</accession>
<feature type="region of interest" description="Disordered" evidence="1">
    <location>
        <begin position="172"/>
        <end position="195"/>
    </location>
</feature>
<reference evidence="4" key="1">
    <citation type="journal article" date="2010" name="Genome Res.">
        <title>Population genomic sequencing of Coccidioides fungi reveals recent hybridization and transposon control.</title>
        <authorList>
            <person name="Neafsey D.E."/>
            <person name="Barker B.M."/>
            <person name="Sharpton T.J."/>
            <person name="Stajich J.E."/>
            <person name="Park D.J."/>
            <person name="Whiston E."/>
            <person name="Hung C.-Y."/>
            <person name="McMahan C."/>
            <person name="White J."/>
            <person name="Sykes S."/>
            <person name="Heiman D."/>
            <person name="Young S."/>
            <person name="Zeng Q."/>
            <person name="Abouelleil A."/>
            <person name="Aftuck L."/>
            <person name="Bessette D."/>
            <person name="Brown A."/>
            <person name="FitzGerald M."/>
            <person name="Lui A."/>
            <person name="Macdonald J.P."/>
            <person name="Priest M."/>
            <person name="Orbach M.J."/>
            <person name="Galgiani J.N."/>
            <person name="Kirkland T.N."/>
            <person name="Cole G.T."/>
            <person name="Birren B.W."/>
            <person name="Henn M.R."/>
            <person name="Taylor J.W."/>
            <person name="Rounsley S.D."/>
        </authorList>
    </citation>
    <scope>NUCLEOTIDE SEQUENCE [LARGE SCALE GENOMIC DNA]</scope>
    <source>
        <strain evidence="4">RMSCC 2394</strain>
    </source>
</reference>
<evidence type="ECO:0000259" key="2">
    <source>
        <dbReference type="SMART" id="SM01083"/>
    </source>
</evidence>
<feature type="compositionally biased region" description="Basic and acidic residues" evidence="1">
    <location>
        <begin position="339"/>
        <end position="370"/>
    </location>
</feature>
<name>A0A0J6YKK1_COCIT</name>
<dbReference type="InterPro" id="IPR019339">
    <property type="entry name" value="CIR_N_dom"/>
</dbReference>
<feature type="compositionally biased region" description="Basic and acidic residues" evidence="1">
    <location>
        <begin position="308"/>
        <end position="327"/>
    </location>
</feature>
<evidence type="ECO:0000313" key="4">
    <source>
        <dbReference type="Proteomes" id="UP000054565"/>
    </source>
</evidence>
<feature type="compositionally biased region" description="Basic and acidic residues" evidence="1">
    <location>
        <begin position="244"/>
        <end position="257"/>
    </location>
</feature>
<evidence type="ECO:0000256" key="1">
    <source>
        <dbReference type="SAM" id="MobiDB-lite"/>
    </source>
</evidence>
<feature type="region of interest" description="Disordered" evidence="1">
    <location>
        <begin position="236"/>
        <end position="370"/>
    </location>
</feature>
<dbReference type="OrthoDB" id="2159131at2759"/>
<feature type="domain" description="CBF1-interacting co-repressor CIR N-terminal" evidence="2">
    <location>
        <begin position="47"/>
        <end position="83"/>
    </location>
</feature>
<gene>
    <name evidence="3" type="ORF">CIRG_07309</name>
</gene>
<feature type="compositionally biased region" description="Basic residues" evidence="1">
    <location>
        <begin position="328"/>
        <end position="338"/>
    </location>
</feature>
<feature type="compositionally biased region" description="Basic and acidic residues" evidence="1">
    <location>
        <begin position="174"/>
        <end position="195"/>
    </location>
</feature>
<dbReference type="SMART" id="SM01083">
    <property type="entry name" value="Cir_N"/>
    <property type="match status" value="1"/>
</dbReference>
<proteinExistence type="predicted"/>